<dbReference type="InterPro" id="IPR029058">
    <property type="entry name" value="AB_hydrolase_fold"/>
</dbReference>
<dbReference type="InParanoid" id="A0A6P7G6L9"/>
<evidence type="ECO:0000256" key="5">
    <source>
        <dbReference type="ARBA" id="ARBA00023098"/>
    </source>
</evidence>
<dbReference type="InterPro" id="IPR025483">
    <property type="entry name" value="Lipase_euk"/>
</dbReference>
<protein>
    <recommendedName>
        <fullName evidence="7">Lipase</fullName>
    </recommendedName>
</protein>
<feature type="signal peptide" evidence="9">
    <location>
        <begin position="1"/>
        <end position="16"/>
    </location>
</feature>
<dbReference type="PIRSF" id="PIRSF000862">
    <property type="entry name" value="Steryl_ester_lip"/>
    <property type="match status" value="1"/>
</dbReference>
<evidence type="ECO:0000256" key="6">
    <source>
        <dbReference type="ARBA" id="ARBA00023180"/>
    </source>
</evidence>
<feature type="active site" description="Nucleophile" evidence="8">
    <location>
        <position position="201"/>
    </location>
</feature>
<dbReference type="InterPro" id="IPR006693">
    <property type="entry name" value="AB_hydrolase_lipase"/>
</dbReference>
<dbReference type="Gene3D" id="3.40.50.1820">
    <property type="entry name" value="alpha/beta hydrolase"/>
    <property type="match status" value="1"/>
</dbReference>
<keyword evidence="6" id="KW-0325">Glycoprotein</keyword>
<proteinExistence type="inferred from homology"/>
<dbReference type="PANTHER" id="PTHR11005">
    <property type="entry name" value="LYSOSOMAL ACID LIPASE-RELATED"/>
    <property type="match status" value="1"/>
</dbReference>
<gene>
    <name evidence="11" type="primary">LOC114334331</name>
</gene>
<evidence type="ECO:0000256" key="7">
    <source>
        <dbReference type="PIRNR" id="PIRNR000862"/>
    </source>
</evidence>
<dbReference type="AlphaFoldDB" id="A0A6P7G6L9"/>
<evidence type="ECO:0000313" key="11">
    <source>
        <dbReference type="RefSeq" id="XP_028140170.1"/>
    </source>
</evidence>
<accession>A0A6P7G6L9</accession>
<evidence type="ECO:0000256" key="4">
    <source>
        <dbReference type="ARBA" id="ARBA00022963"/>
    </source>
</evidence>
<keyword evidence="5" id="KW-0443">Lipid metabolism</keyword>
<feature type="active site" description="Charge relay system" evidence="8">
    <location>
        <position position="408"/>
    </location>
</feature>
<evidence type="ECO:0000256" key="8">
    <source>
        <dbReference type="PIRSR" id="PIRSR000862-1"/>
    </source>
</evidence>
<feature type="active site" description="Charge relay system" evidence="8">
    <location>
        <position position="376"/>
    </location>
</feature>
<dbReference type="SUPFAM" id="SSF53474">
    <property type="entry name" value="alpha/beta-Hydrolases"/>
    <property type="match status" value="1"/>
</dbReference>
<evidence type="ECO:0000256" key="9">
    <source>
        <dbReference type="SAM" id="SignalP"/>
    </source>
</evidence>
<reference evidence="11" key="1">
    <citation type="submission" date="2025-08" db="UniProtKB">
        <authorList>
            <consortium name="RefSeq"/>
        </authorList>
    </citation>
    <scope>IDENTIFICATION</scope>
    <source>
        <tissue evidence="11">Whole insect</tissue>
    </source>
</reference>
<keyword evidence="2 9" id="KW-0732">Signal</keyword>
<name>A0A6P7G6L9_DIAVI</name>
<feature type="chain" id="PRO_5027798578" description="Lipase" evidence="9">
    <location>
        <begin position="17"/>
        <end position="432"/>
    </location>
</feature>
<dbReference type="GO" id="GO:0016042">
    <property type="term" value="P:lipid catabolic process"/>
    <property type="evidence" value="ECO:0007669"/>
    <property type="project" value="UniProtKB-KW"/>
</dbReference>
<evidence type="ECO:0000259" key="10">
    <source>
        <dbReference type="Pfam" id="PF04083"/>
    </source>
</evidence>
<evidence type="ECO:0000256" key="1">
    <source>
        <dbReference type="ARBA" id="ARBA00010701"/>
    </source>
</evidence>
<evidence type="ECO:0000256" key="3">
    <source>
        <dbReference type="ARBA" id="ARBA00022801"/>
    </source>
</evidence>
<dbReference type="Pfam" id="PF04083">
    <property type="entry name" value="Abhydro_lipase"/>
    <property type="match status" value="1"/>
</dbReference>
<feature type="domain" description="Partial AB-hydrolase lipase" evidence="10">
    <location>
        <begin position="67"/>
        <end position="123"/>
    </location>
</feature>
<dbReference type="FunFam" id="3.40.50.1820:FF:000021">
    <property type="entry name" value="Lipase"/>
    <property type="match status" value="1"/>
</dbReference>
<dbReference type="FunCoup" id="A0A6P7G6L9">
    <property type="interactions" value="112"/>
</dbReference>
<sequence length="432" mass="48583">MKSAVLILAVIAATRANVFDSIADLTKMTADTGTDALEAIEKVGEGTLAAVIPERADRLKVQRKTIEELVGKEGYAVESHHVTTEDGYILTLYRIPRGKSDQAPSKVVLLQHGVLASCTDWILFGKERGLAFILADLGFDVWLANCRGNYYSRNHIKLNPDKDPEFWAFSWHEIGMYDVPAMIDYILKVTGEKQIYHVGHSQGTTTFYVMTSMRPEYNDKIIHHISLAPTAFMNHLQSPLIQLFAGSTESLGALMKVMGQYEFMPEDSFLNFATAIYCSNTGLNKIICKNALFLMSGFNDKQMSTKEIPIIRAYYPAGAATRQLVHYGQEIKSHRFCRYDFGLLKNNKIYMGRLTPPDYELEKIRASITLIFSKNDWMSSPKDVERLAKGLVNANVVKIEAPLENCNHLDYLFGKDAPKTIYPLVAKILTEN</sequence>
<keyword evidence="3 7" id="KW-0378">Hydrolase</keyword>
<keyword evidence="4 7" id="KW-0442">Lipid degradation</keyword>
<organism evidence="11">
    <name type="scientific">Diabrotica virgifera virgifera</name>
    <name type="common">western corn rootworm</name>
    <dbReference type="NCBI Taxonomy" id="50390"/>
    <lineage>
        <taxon>Eukaryota</taxon>
        <taxon>Metazoa</taxon>
        <taxon>Ecdysozoa</taxon>
        <taxon>Arthropoda</taxon>
        <taxon>Hexapoda</taxon>
        <taxon>Insecta</taxon>
        <taxon>Pterygota</taxon>
        <taxon>Neoptera</taxon>
        <taxon>Endopterygota</taxon>
        <taxon>Coleoptera</taxon>
        <taxon>Polyphaga</taxon>
        <taxon>Cucujiformia</taxon>
        <taxon>Chrysomeloidea</taxon>
        <taxon>Chrysomelidae</taxon>
        <taxon>Galerucinae</taxon>
        <taxon>Diabroticina</taxon>
        <taxon>Diabroticites</taxon>
        <taxon>Diabrotica</taxon>
    </lineage>
</organism>
<dbReference type="RefSeq" id="XP_028140170.1">
    <property type="nucleotide sequence ID" value="XM_028284369.1"/>
</dbReference>
<evidence type="ECO:0000256" key="2">
    <source>
        <dbReference type="ARBA" id="ARBA00022729"/>
    </source>
</evidence>
<dbReference type="GO" id="GO:0016788">
    <property type="term" value="F:hydrolase activity, acting on ester bonds"/>
    <property type="evidence" value="ECO:0007669"/>
    <property type="project" value="InterPro"/>
</dbReference>
<comment type="similarity">
    <text evidence="1 7">Belongs to the AB hydrolase superfamily. Lipase family.</text>
</comment>